<organism evidence="6 7">
    <name type="scientific">Triparma laevis f. inornata</name>
    <dbReference type="NCBI Taxonomy" id="1714386"/>
    <lineage>
        <taxon>Eukaryota</taxon>
        <taxon>Sar</taxon>
        <taxon>Stramenopiles</taxon>
        <taxon>Ochrophyta</taxon>
        <taxon>Bolidophyceae</taxon>
        <taxon>Parmales</taxon>
        <taxon>Triparmaceae</taxon>
        <taxon>Triparma</taxon>
    </lineage>
</organism>
<feature type="compositionally biased region" description="Polar residues" evidence="4">
    <location>
        <begin position="84"/>
        <end position="102"/>
    </location>
</feature>
<dbReference type="PANTHER" id="PTHR13720">
    <property type="entry name" value="WD-40 REPEAT PROTEIN"/>
    <property type="match status" value="1"/>
</dbReference>
<dbReference type="PANTHER" id="PTHR13720:SF33">
    <property type="entry name" value="HELP DOMAIN-CONTAINING PROTEIN"/>
    <property type="match status" value="1"/>
</dbReference>
<feature type="region of interest" description="Disordered" evidence="4">
    <location>
        <begin position="1497"/>
        <end position="1538"/>
    </location>
</feature>
<feature type="repeat" description="WD" evidence="3">
    <location>
        <begin position="1268"/>
        <end position="1309"/>
    </location>
</feature>
<reference evidence="7" key="1">
    <citation type="journal article" date="2023" name="Commun. Biol.">
        <title>Genome analysis of Parmales, the sister group of diatoms, reveals the evolutionary specialization of diatoms from phago-mixotrophs to photoautotrophs.</title>
        <authorList>
            <person name="Ban H."/>
            <person name="Sato S."/>
            <person name="Yoshikawa S."/>
            <person name="Yamada K."/>
            <person name="Nakamura Y."/>
            <person name="Ichinomiya M."/>
            <person name="Sato N."/>
            <person name="Blanc-Mathieu R."/>
            <person name="Endo H."/>
            <person name="Kuwata A."/>
            <person name="Ogata H."/>
        </authorList>
    </citation>
    <scope>NUCLEOTIDE SEQUENCE [LARGE SCALE GENOMIC DNA]</scope>
</reference>
<dbReference type="InterPro" id="IPR036322">
    <property type="entry name" value="WD40_repeat_dom_sf"/>
</dbReference>
<dbReference type="InterPro" id="IPR015943">
    <property type="entry name" value="WD40/YVTN_repeat-like_dom_sf"/>
</dbReference>
<feature type="compositionally biased region" description="Basic and acidic residues" evidence="4">
    <location>
        <begin position="242"/>
        <end position="273"/>
    </location>
</feature>
<dbReference type="InterPro" id="IPR050630">
    <property type="entry name" value="WD_repeat_EMAP"/>
</dbReference>
<feature type="compositionally biased region" description="Basic and acidic residues" evidence="4">
    <location>
        <begin position="372"/>
        <end position="382"/>
    </location>
</feature>
<feature type="domain" description="EML-like second beta-propeller" evidence="5">
    <location>
        <begin position="1149"/>
        <end position="1418"/>
    </location>
</feature>
<feature type="region of interest" description="Disordered" evidence="4">
    <location>
        <begin position="242"/>
        <end position="434"/>
    </location>
</feature>
<dbReference type="PROSITE" id="PS50082">
    <property type="entry name" value="WD_REPEATS_2"/>
    <property type="match status" value="2"/>
</dbReference>
<dbReference type="InterPro" id="IPR055442">
    <property type="entry name" value="Beta-prop_EML-like_2nd"/>
</dbReference>
<feature type="compositionally biased region" description="Basic residues" evidence="4">
    <location>
        <begin position="276"/>
        <end position="288"/>
    </location>
</feature>
<dbReference type="Pfam" id="PF23414">
    <property type="entry name" value="Beta-prop_EML_2"/>
    <property type="match status" value="1"/>
</dbReference>
<dbReference type="InterPro" id="IPR001680">
    <property type="entry name" value="WD40_rpt"/>
</dbReference>
<proteinExistence type="predicted"/>
<feature type="compositionally biased region" description="Basic and acidic residues" evidence="4">
    <location>
        <begin position="180"/>
        <end position="197"/>
    </location>
</feature>
<feature type="compositionally biased region" description="Acidic residues" evidence="4">
    <location>
        <begin position="384"/>
        <end position="394"/>
    </location>
</feature>
<evidence type="ECO:0000259" key="5">
    <source>
        <dbReference type="Pfam" id="PF23414"/>
    </source>
</evidence>
<feature type="compositionally biased region" description="Basic and acidic residues" evidence="4">
    <location>
        <begin position="157"/>
        <end position="170"/>
    </location>
</feature>
<feature type="compositionally biased region" description="Basic and acidic residues" evidence="4">
    <location>
        <begin position="1526"/>
        <end position="1538"/>
    </location>
</feature>
<comment type="caution">
    <text evidence="6">The sequence shown here is derived from an EMBL/GenBank/DDBJ whole genome shotgun (WGS) entry which is preliminary data.</text>
</comment>
<dbReference type="Gene3D" id="2.130.10.10">
    <property type="entry name" value="YVTN repeat-like/Quinoprotein amine dehydrogenase"/>
    <property type="match status" value="2"/>
</dbReference>
<name>A0A9W7A9E0_9STRA</name>
<dbReference type="EMBL" id="BLQM01000111">
    <property type="protein sequence ID" value="GMH65048.1"/>
    <property type="molecule type" value="Genomic_DNA"/>
</dbReference>
<dbReference type="InterPro" id="IPR011047">
    <property type="entry name" value="Quinoprotein_ADH-like_sf"/>
</dbReference>
<evidence type="ECO:0000313" key="6">
    <source>
        <dbReference type="EMBL" id="GMH65048.1"/>
    </source>
</evidence>
<dbReference type="GO" id="GO:0008017">
    <property type="term" value="F:microtubule binding"/>
    <property type="evidence" value="ECO:0007669"/>
    <property type="project" value="TreeGrafter"/>
</dbReference>
<evidence type="ECO:0000313" key="7">
    <source>
        <dbReference type="Proteomes" id="UP001162640"/>
    </source>
</evidence>
<feature type="region of interest" description="Disordered" evidence="4">
    <location>
        <begin position="30"/>
        <end position="56"/>
    </location>
</feature>
<feature type="region of interest" description="Disordered" evidence="4">
    <location>
        <begin position="1052"/>
        <end position="1078"/>
    </location>
</feature>
<dbReference type="Proteomes" id="UP001162640">
    <property type="component" value="Unassembled WGS sequence"/>
</dbReference>
<dbReference type="Pfam" id="PF00400">
    <property type="entry name" value="WD40"/>
    <property type="match status" value="1"/>
</dbReference>
<accession>A0A9W7A9E0</accession>
<evidence type="ECO:0000256" key="2">
    <source>
        <dbReference type="ARBA" id="ARBA00022737"/>
    </source>
</evidence>
<keyword evidence="2" id="KW-0677">Repeat</keyword>
<dbReference type="FunFam" id="2.130.10.10:FF:000320">
    <property type="entry name" value="echinoderm microtubule-associated protein-like 6"/>
    <property type="match status" value="1"/>
</dbReference>
<evidence type="ECO:0000256" key="4">
    <source>
        <dbReference type="SAM" id="MobiDB-lite"/>
    </source>
</evidence>
<gene>
    <name evidence="6" type="ORF">TL16_g04105</name>
</gene>
<sequence>MPSKPLSVGEYENYQKHMDTRTTEYDRLYSSSSIAGQIGGPPLGPPPGKAGYNYPDVNNMAEVRQSLDGGVPVNSSIWAAARRTSQSLDFDQRSAASSTGSQPRRRPPPPPGAPSADKQYQDQARRYSQSQPPPGPYPSQYAPQMAPQQSNQNVLALERRLAQLEAENAKLKQVKQNLVKKKEKEDRRPPRVQTGRDDDYDDEDFGSGVGDIRKSVEKGLSALANIEKKRQAELNEALETLKAKQKEVMDLKKSSDKANRELKKVARVLEDPPPRPPKRSTSPKKKRGSGGATPKSTKSSPEPSPAEPEPLDSDAPFYERLSRRPPPSPTKSRSSGSPKRSPKRSFSPSKYSPPPPLKQPIVHTRATQLRLAKREAEKKAWESGEVDSEDEDYEGGFSEKKEQSRTFGPRPTNPSNFQRVQRQRVAGTDPEDIIVRKSRDYERKISANKVTPDFTVEQGKPLDWAVLMGTNERKNMMRSGALKKEDPSYGEVQGIASHCRGKDKPPPEIIAIMGDTIPPPKQPEDEKEHDFKKKISKLFVGLKQILENNAERQVKYVSFKQRCNMHTNDLATILARKVKYVSFKQRCNMHTNDLATILARKALATMAYAHGAHNSPHLDGKSWSDFLRAFWGENPHRFPITETEVMHMWQICDAGDTALFGEMVYVQPYVERNVFGFEFTQNCWGKPREGFMRIRSAGFEQMISEDEIPAKVNYGYCDTTVSPPMDWDVNDIKRGTEVPKSQLELERVYGCLGKTICPNLYESHDGKVIFTAAAVAVVQDVESGAQRFYNNHCDDITVLTVHYAGRIAATGQMGKPCYALVWDVDTCETMYRIGDGYFERMVEALAISPNCRYLVGVGGDNNQSMAVFDLKAVDEQGEPCPAMICEDQFTPGVPPMLTFLEWKPGTSGVTFVGIAKGKLLRFFDFEPDKEGADNPESGVQMLTSRKGMSPREVRELPCAAWAMDGSCLLTGTDTGDVLIWTGTAITATIKAYGAVGKNPVRVTCLAPTPENNKLYTGGSDGKLKVWSYPEGKLLDTHHMALSRAELASKCGGAEAAEKPKKKKEKAVPGAPKGPEGKKEKIIPANKSIMNIIVLDNKKVVKEGEGGLLPGEYEQVVIGNERGMLLNVWDDSNGDTQFKSMMASHYGEVSGLGSHPFKKGIFATVGEDGILNIWDALNKVILKTAELPHPARNVCFSPGGEWIGIGYCDGYMGVYDSDKLKERVEHHTLTEDIDAIKFSPNGRWLAAGSHDNYIDLFDAEKGFKFKHRFKGHTSFITHIDWSVDSRMLSSNCAASEILYWDVVNRRQLRAKADMPNDPNDPKTWGRMTNIMGFPVMGIWPDFSDGTDVNALHVNEKGDIVVTCDDFGEVKLFNFPCVTEDAAFRAYRGHSSFVNNCSFVCGDSHIISCGSADLTVMQWKFIYDVDKLQPIKNAFKKMSVANAFGMAKSKGWKTTAADVAVAEKRLEEVVEHEEEMEKIRAQSMGGGITSGLVEELKEAQGTTEVGGGRGVGGVVQQQEEEEEVVVVQEEKTEEEKQAIL</sequence>
<protein>
    <recommendedName>
        <fullName evidence="5">EML-like second beta-propeller domain-containing protein</fullName>
    </recommendedName>
</protein>
<feature type="region of interest" description="Disordered" evidence="4">
    <location>
        <begin position="84"/>
        <end position="213"/>
    </location>
</feature>
<feature type="compositionally biased region" description="Low complexity" evidence="4">
    <location>
        <begin position="292"/>
        <end position="301"/>
    </location>
</feature>
<evidence type="ECO:0000256" key="3">
    <source>
        <dbReference type="PROSITE-ProRule" id="PRU00221"/>
    </source>
</evidence>
<keyword evidence="1 3" id="KW-0853">WD repeat</keyword>
<dbReference type="SUPFAM" id="SSF50998">
    <property type="entry name" value="Quinoprotein alcohol dehydrogenase-like"/>
    <property type="match status" value="1"/>
</dbReference>
<feature type="repeat" description="WD" evidence="3">
    <location>
        <begin position="995"/>
        <end position="1036"/>
    </location>
</feature>
<feature type="compositionally biased region" description="Low complexity" evidence="4">
    <location>
        <begin position="330"/>
        <end position="350"/>
    </location>
</feature>
<evidence type="ECO:0000256" key="1">
    <source>
        <dbReference type="ARBA" id="ARBA00022574"/>
    </source>
</evidence>
<dbReference type="SUPFAM" id="SSF50978">
    <property type="entry name" value="WD40 repeat-like"/>
    <property type="match status" value="1"/>
</dbReference>
<feature type="compositionally biased region" description="Gly residues" evidence="4">
    <location>
        <begin position="1502"/>
        <end position="1511"/>
    </location>
</feature>
<dbReference type="SMART" id="SM00320">
    <property type="entry name" value="WD40"/>
    <property type="match status" value="10"/>
</dbReference>